<dbReference type="GO" id="GO:0006366">
    <property type="term" value="P:transcription by RNA polymerase II"/>
    <property type="evidence" value="ECO:0007669"/>
    <property type="project" value="TreeGrafter"/>
</dbReference>
<evidence type="ECO:0000256" key="3">
    <source>
        <dbReference type="ARBA" id="ARBA00022833"/>
    </source>
</evidence>
<dbReference type="Pfam" id="PF01194">
    <property type="entry name" value="RNA_pol_N"/>
    <property type="match status" value="1"/>
</dbReference>
<evidence type="ECO:0000256" key="4">
    <source>
        <dbReference type="ARBA" id="ARBA00023163"/>
    </source>
</evidence>
<dbReference type="InterPro" id="IPR023580">
    <property type="entry name" value="RNA_pol_su_RPB10"/>
</dbReference>
<dbReference type="SUPFAM" id="SSF46924">
    <property type="entry name" value="RNA polymerase subunit RPB10"/>
    <property type="match status" value="1"/>
</dbReference>
<dbReference type="GO" id="GO:0003677">
    <property type="term" value="F:DNA binding"/>
    <property type="evidence" value="ECO:0007669"/>
    <property type="project" value="InterPro"/>
</dbReference>
<dbReference type="GO" id="GO:0042797">
    <property type="term" value="P:tRNA transcription by RNA polymerase III"/>
    <property type="evidence" value="ECO:0007669"/>
    <property type="project" value="TreeGrafter"/>
</dbReference>
<dbReference type="GO" id="GO:0008270">
    <property type="term" value="F:zinc ion binding"/>
    <property type="evidence" value="ECO:0007669"/>
    <property type="project" value="InterPro"/>
</dbReference>
<name>A0A6C0LQH1_9ZZZZ</name>
<evidence type="ECO:0000313" key="6">
    <source>
        <dbReference type="EMBL" id="QHU32683.1"/>
    </source>
</evidence>
<dbReference type="PROSITE" id="PS01112">
    <property type="entry name" value="RNA_POL_N_8KD"/>
    <property type="match status" value="1"/>
</dbReference>
<evidence type="ECO:0008006" key="7">
    <source>
        <dbReference type="Google" id="ProtNLM"/>
    </source>
</evidence>
<proteinExistence type="predicted"/>
<dbReference type="GO" id="GO:0005666">
    <property type="term" value="C:RNA polymerase III complex"/>
    <property type="evidence" value="ECO:0007669"/>
    <property type="project" value="TreeGrafter"/>
</dbReference>
<dbReference type="InterPro" id="IPR000268">
    <property type="entry name" value="RPABC5/Rpb10"/>
</dbReference>
<reference evidence="6" key="1">
    <citation type="journal article" date="2020" name="Nature">
        <title>Giant virus diversity and host interactions through global metagenomics.</title>
        <authorList>
            <person name="Schulz F."/>
            <person name="Roux S."/>
            <person name="Paez-Espino D."/>
            <person name="Jungbluth S."/>
            <person name="Walsh D.A."/>
            <person name="Denef V.J."/>
            <person name="McMahon K.D."/>
            <person name="Konstantinidis K.T."/>
            <person name="Eloe-Fadrosh E.A."/>
            <person name="Kyrpides N.C."/>
            <person name="Woyke T."/>
        </authorList>
    </citation>
    <scope>NUCLEOTIDE SEQUENCE</scope>
    <source>
        <strain evidence="6">GVMAG-M-3300027969-2</strain>
        <strain evidence="5">GVMAG-S-3300012000-53</strain>
    </source>
</reference>
<dbReference type="EMBL" id="MN740890">
    <property type="protein sequence ID" value="QHU16816.1"/>
    <property type="molecule type" value="Genomic_DNA"/>
</dbReference>
<evidence type="ECO:0000313" key="5">
    <source>
        <dbReference type="EMBL" id="QHU16816.1"/>
    </source>
</evidence>
<dbReference type="GO" id="GO:0003899">
    <property type="term" value="F:DNA-directed RNA polymerase activity"/>
    <property type="evidence" value="ECO:0007669"/>
    <property type="project" value="InterPro"/>
</dbReference>
<accession>A0A6C0LQH1</accession>
<evidence type="ECO:0000256" key="1">
    <source>
        <dbReference type="ARBA" id="ARBA00022478"/>
    </source>
</evidence>
<dbReference type="PANTHER" id="PTHR23431:SF3">
    <property type="entry name" value="DNA-DIRECTED RNA POLYMERASES I, II, AND III SUBUNIT RPABC5"/>
    <property type="match status" value="1"/>
</dbReference>
<evidence type="ECO:0000256" key="2">
    <source>
        <dbReference type="ARBA" id="ARBA00022723"/>
    </source>
</evidence>
<sequence length="77" mass="8876">MIIPIKCFTCGNVLADKYRFYLAEVRKKKLANGLNVDKVVYLSIEKKDKTPEGEVLDELGLHNVCCRRHMLTHVDIE</sequence>
<keyword evidence="3" id="KW-0862">Zinc</keyword>
<dbReference type="EMBL" id="MN740541">
    <property type="protein sequence ID" value="QHU32683.1"/>
    <property type="molecule type" value="Genomic_DNA"/>
</dbReference>
<dbReference type="InterPro" id="IPR020789">
    <property type="entry name" value="RNA_pol_suN_Zn-BS"/>
</dbReference>
<dbReference type="GO" id="GO:0005736">
    <property type="term" value="C:RNA polymerase I complex"/>
    <property type="evidence" value="ECO:0007669"/>
    <property type="project" value="TreeGrafter"/>
</dbReference>
<keyword evidence="2" id="KW-0479">Metal-binding</keyword>
<dbReference type="AlphaFoldDB" id="A0A6C0LQH1"/>
<dbReference type="PANTHER" id="PTHR23431">
    <property type="entry name" value="DNA-DIRECTED RNA POLYMERASES I, II, AND III SUBUNIT RPABC5 FAMILY MEMBER"/>
    <property type="match status" value="1"/>
</dbReference>
<keyword evidence="4" id="KW-0804">Transcription</keyword>
<organism evidence="6">
    <name type="scientific">viral metagenome</name>
    <dbReference type="NCBI Taxonomy" id="1070528"/>
    <lineage>
        <taxon>unclassified sequences</taxon>
        <taxon>metagenomes</taxon>
        <taxon>organismal metagenomes</taxon>
    </lineage>
</organism>
<dbReference type="Gene3D" id="1.10.10.60">
    <property type="entry name" value="Homeodomain-like"/>
    <property type="match status" value="1"/>
</dbReference>
<protein>
    <recommendedName>
        <fullName evidence="7">DNA-directed RNA polymerase subunit N</fullName>
    </recommendedName>
</protein>
<dbReference type="GO" id="GO:0006360">
    <property type="term" value="P:transcription by RNA polymerase I"/>
    <property type="evidence" value="ECO:0007669"/>
    <property type="project" value="TreeGrafter"/>
</dbReference>
<dbReference type="GO" id="GO:0005665">
    <property type="term" value="C:RNA polymerase II, core complex"/>
    <property type="evidence" value="ECO:0007669"/>
    <property type="project" value="TreeGrafter"/>
</dbReference>
<keyword evidence="1" id="KW-0240">DNA-directed RNA polymerase</keyword>